<evidence type="ECO:0000313" key="1">
    <source>
        <dbReference type="EMBL" id="KAK0493965.1"/>
    </source>
</evidence>
<evidence type="ECO:0000313" key="2">
    <source>
        <dbReference type="Proteomes" id="UP001175228"/>
    </source>
</evidence>
<dbReference type="AlphaFoldDB" id="A0AA39UUY0"/>
<dbReference type="EMBL" id="JAUEPU010000022">
    <property type="protein sequence ID" value="KAK0493965.1"/>
    <property type="molecule type" value="Genomic_DNA"/>
</dbReference>
<reference evidence="1" key="1">
    <citation type="submission" date="2023-06" db="EMBL/GenBank/DDBJ databases">
        <authorList>
            <consortium name="Lawrence Berkeley National Laboratory"/>
            <person name="Ahrendt S."/>
            <person name="Sahu N."/>
            <person name="Indic B."/>
            <person name="Wong-Bajracharya J."/>
            <person name="Merenyi Z."/>
            <person name="Ke H.-M."/>
            <person name="Monk M."/>
            <person name="Kocsube S."/>
            <person name="Drula E."/>
            <person name="Lipzen A."/>
            <person name="Balint B."/>
            <person name="Henrissat B."/>
            <person name="Andreopoulos B."/>
            <person name="Martin F.M."/>
            <person name="Harder C.B."/>
            <person name="Rigling D."/>
            <person name="Ford K.L."/>
            <person name="Foster G.D."/>
            <person name="Pangilinan J."/>
            <person name="Papanicolaou A."/>
            <person name="Barry K."/>
            <person name="LaButti K."/>
            <person name="Viragh M."/>
            <person name="Koriabine M."/>
            <person name="Yan M."/>
            <person name="Riley R."/>
            <person name="Champramary S."/>
            <person name="Plett K.L."/>
            <person name="Tsai I.J."/>
            <person name="Slot J."/>
            <person name="Sipos G."/>
            <person name="Plett J."/>
            <person name="Nagy L.G."/>
            <person name="Grigoriev I.V."/>
        </authorList>
    </citation>
    <scope>NUCLEOTIDE SEQUENCE</scope>
    <source>
        <strain evidence="1">HWK02</strain>
    </source>
</reference>
<feature type="non-terminal residue" evidence="1">
    <location>
        <position position="1"/>
    </location>
</feature>
<dbReference type="Proteomes" id="UP001175228">
    <property type="component" value="Unassembled WGS sequence"/>
</dbReference>
<feature type="non-terminal residue" evidence="1">
    <location>
        <position position="52"/>
    </location>
</feature>
<keyword evidence="2" id="KW-1185">Reference proteome</keyword>
<name>A0AA39UUY0_9AGAR</name>
<comment type="caution">
    <text evidence="1">The sequence shown here is derived from an EMBL/GenBank/DDBJ whole genome shotgun (WGS) entry which is preliminary data.</text>
</comment>
<gene>
    <name evidence="1" type="ORF">EDD18DRAFT_1008983</name>
</gene>
<protein>
    <submittedName>
        <fullName evidence="1">Uncharacterized protein</fullName>
    </submittedName>
</protein>
<organism evidence="1 2">
    <name type="scientific">Armillaria luteobubalina</name>
    <dbReference type="NCBI Taxonomy" id="153913"/>
    <lineage>
        <taxon>Eukaryota</taxon>
        <taxon>Fungi</taxon>
        <taxon>Dikarya</taxon>
        <taxon>Basidiomycota</taxon>
        <taxon>Agaricomycotina</taxon>
        <taxon>Agaricomycetes</taxon>
        <taxon>Agaricomycetidae</taxon>
        <taxon>Agaricales</taxon>
        <taxon>Marasmiineae</taxon>
        <taxon>Physalacriaceae</taxon>
        <taxon>Armillaria</taxon>
    </lineage>
</organism>
<accession>A0AA39UUY0</accession>
<sequence length="52" mass="6234">YPLVYVEWFTPFRSPDLIMGFYHISKLMRQGGHPYAEVIEADWLVRNCYLNP</sequence>
<proteinExistence type="predicted"/>